<sequence length="306" mass="34391">MARESHKNFANTGFRSHDTNTLRFTDSTKGGTATSTSSVTSEDPLDFLDTIPPEELEPPSSPFNLDLNSSHWITAGWILAVVIFLASLLYSYRPNIRLHFPLAACGYRTDHFSFLGDTPAEILGFSKEAVKLYDITIAARAPNVTASFDDLRQLIVERHAALEAFWFPLVSRPDTKSGLKDAQVEWIVERLDKAKAELLKHVNAVAAARGGWHIPFHTPVTRQLTEDELQIAAREGMPEEWLEQERERSKAAREGWFHSRPMAGPLTEEEFLAEQRAKFVRPLAQENWLAGRNSKPEGLKTRPVGT</sequence>
<keyword evidence="2" id="KW-1133">Transmembrane helix</keyword>
<feature type="transmembrane region" description="Helical" evidence="2">
    <location>
        <begin position="72"/>
        <end position="92"/>
    </location>
</feature>
<dbReference type="AlphaFoldDB" id="A0A6A6Z1M0"/>
<keyword evidence="4" id="KW-1185">Reference proteome</keyword>
<dbReference type="RefSeq" id="XP_033581039.1">
    <property type="nucleotide sequence ID" value="XM_033725095.1"/>
</dbReference>
<keyword evidence="2" id="KW-0472">Membrane</keyword>
<evidence type="ECO:0000313" key="4">
    <source>
        <dbReference type="Proteomes" id="UP000504636"/>
    </source>
</evidence>
<dbReference type="GeneID" id="54465988"/>
<reference evidence="5" key="2">
    <citation type="submission" date="2020-04" db="EMBL/GenBank/DDBJ databases">
        <authorList>
            <consortium name="NCBI Genome Project"/>
        </authorList>
    </citation>
    <scope>NUCLEOTIDE SEQUENCE</scope>
    <source>
        <strain evidence="5">CBS 304.34</strain>
    </source>
</reference>
<keyword evidence="2" id="KW-0812">Transmembrane</keyword>
<dbReference type="OrthoDB" id="10451510at2759"/>
<gene>
    <name evidence="3 5" type="ORF">BDZ99DRAFT_516696</name>
</gene>
<evidence type="ECO:0000313" key="5">
    <source>
        <dbReference type="RefSeq" id="XP_033581039.1"/>
    </source>
</evidence>
<protein>
    <submittedName>
        <fullName evidence="3 5">Uncharacterized protein</fullName>
    </submittedName>
</protein>
<accession>A0A6A6Z1M0</accession>
<reference evidence="3 5" key="1">
    <citation type="journal article" date="2020" name="Stud. Mycol.">
        <title>101 Dothideomycetes genomes: a test case for predicting lifestyles and emergence of pathogens.</title>
        <authorList>
            <person name="Haridas S."/>
            <person name="Albert R."/>
            <person name="Binder M."/>
            <person name="Bloem J."/>
            <person name="Labutti K."/>
            <person name="Salamov A."/>
            <person name="Andreopoulos B."/>
            <person name="Baker S."/>
            <person name="Barry K."/>
            <person name="Bills G."/>
            <person name="Bluhm B."/>
            <person name="Cannon C."/>
            <person name="Castanera R."/>
            <person name="Culley D."/>
            <person name="Daum C."/>
            <person name="Ezra D."/>
            <person name="Gonzalez J."/>
            <person name="Henrissat B."/>
            <person name="Kuo A."/>
            <person name="Liang C."/>
            <person name="Lipzen A."/>
            <person name="Lutzoni F."/>
            <person name="Magnuson J."/>
            <person name="Mondo S."/>
            <person name="Nolan M."/>
            <person name="Ohm R."/>
            <person name="Pangilinan J."/>
            <person name="Park H.-J."/>
            <person name="Ramirez L."/>
            <person name="Alfaro M."/>
            <person name="Sun H."/>
            <person name="Tritt A."/>
            <person name="Yoshinaga Y."/>
            <person name="Zwiers L.-H."/>
            <person name="Turgeon B."/>
            <person name="Goodwin S."/>
            <person name="Spatafora J."/>
            <person name="Crous P."/>
            <person name="Grigoriev I."/>
        </authorList>
    </citation>
    <scope>NUCLEOTIDE SEQUENCE</scope>
    <source>
        <strain evidence="3 5">CBS 304.34</strain>
    </source>
</reference>
<feature type="region of interest" description="Disordered" evidence="1">
    <location>
        <begin position="20"/>
        <end position="45"/>
    </location>
</feature>
<reference evidence="5" key="3">
    <citation type="submission" date="2025-04" db="UniProtKB">
        <authorList>
            <consortium name="RefSeq"/>
        </authorList>
    </citation>
    <scope>IDENTIFICATION</scope>
    <source>
        <strain evidence="5">CBS 304.34</strain>
    </source>
</reference>
<dbReference type="Proteomes" id="UP000504636">
    <property type="component" value="Unplaced"/>
</dbReference>
<feature type="compositionally biased region" description="Low complexity" evidence="1">
    <location>
        <begin position="25"/>
        <end position="41"/>
    </location>
</feature>
<dbReference type="EMBL" id="MU003695">
    <property type="protein sequence ID" value="KAF2814075.1"/>
    <property type="molecule type" value="Genomic_DNA"/>
</dbReference>
<evidence type="ECO:0000256" key="2">
    <source>
        <dbReference type="SAM" id="Phobius"/>
    </source>
</evidence>
<organism evidence="3">
    <name type="scientific">Mytilinidion resinicola</name>
    <dbReference type="NCBI Taxonomy" id="574789"/>
    <lineage>
        <taxon>Eukaryota</taxon>
        <taxon>Fungi</taxon>
        <taxon>Dikarya</taxon>
        <taxon>Ascomycota</taxon>
        <taxon>Pezizomycotina</taxon>
        <taxon>Dothideomycetes</taxon>
        <taxon>Pleosporomycetidae</taxon>
        <taxon>Mytilinidiales</taxon>
        <taxon>Mytilinidiaceae</taxon>
        <taxon>Mytilinidion</taxon>
    </lineage>
</organism>
<proteinExistence type="predicted"/>
<evidence type="ECO:0000256" key="1">
    <source>
        <dbReference type="SAM" id="MobiDB-lite"/>
    </source>
</evidence>
<name>A0A6A6Z1M0_9PEZI</name>
<evidence type="ECO:0000313" key="3">
    <source>
        <dbReference type="EMBL" id="KAF2814075.1"/>
    </source>
</evidence>